<accession>A0A7G9L5K7</accession>
<evidence type="ECO:0000313" key="2">
    <source>
        <dbReference type="Proteomes" id="UP000515861"/>
    </source>
</evidence>
<organism evidence="1 2">
    <name type="scientific">Sphingomonas sabuli</name>
    <dbReference type="NCBI Taxonomy" id="2764186"/>
    <lineage>
        <taxon>Bacteria</taxon>
        <taxon>Pseudomonadati</taxon>
        <taxon>Pseudomonadota</taxon>
        <taxon>Alphaproteobacteria</taxon>
        <taxon>Sphingomonadales</taxon>
        <taxon>Sphingomonadaceae</taxon>
        <taxon>Sphingomonas</taxon>
    </lineage>
</organism>
<reference evidence="1 2" key="1">
    <citation type="submission" date="2020-08" db="EMBL/GenBank/DDBJ databases">
        <title>Sphingomonas sp. sand1-3 16S ribosomal RNA gene Genome sequencing and assembly.</title>
        <authorList>
            <person name="Kang M."/>
        </authorList>
    </citation>
    <scope>NUCLEOTIDE SEQUENCE [LARGE SCALE GENOMIC DNA]</scope>
    <source>
        <strain evidence="2">sand1-3</strain>
    </source>
</reference>
<name>A0A7G9L5K7_9SPHN</name>
<gene>
    <name evidence="1" type="ORF">H8M03_06250</name>
</gene>
<evidence type="ECO:0000313" key="1">
    <source>
        <dbReference type="EMBL" id="QNM83906.1"/>
    </source>
</evidence>
<dbReference type="RefSeq" id="WP_187480860.1">
    <property type="nucleotide sequence ID" value="NZ_CP060697.1"/>
</dbReference>
<dbReference type="KEGG" id="ssau:H8M03_06250"/>
<proteinExistence type="predicted"/>
<dbReference type="Proteomes" id="UP000515861">
    <property type="component" value="Chromosome"/>
</dbReference>
<dbReference type="EMBL" id="CP060697">
    <property type="protein sequence ID" value="QNM83906.1"/>
    <property type="molecule type" value="Genomic_DNA"/>
</dbReference>
<dbReference type="AlphaFoldDB" id="A0A7G9L5K7"/>
<protein>
    <submittedName>
        <fullName evidence="1">Uncharacterized protein</fullName>
    </submittedName>
</protein>
<sequence length="55" mass="5971">MDLNYLYHRHQVSLFNADNAGCDQSRHAHLALVAAYAAEIDSRKRGTTAGLGAAQ</sequence>
<keyword evidence="2" id="KW-1185">Reference proteome</keyword>